<reference evidence="1 2" key="1">
    <citation type="journal article" date="2019" name="Genome Biol. Evol.">
        <title>Insights into the evolution of the New World diploid cottons (Gossypium, subgenus Houzingenia) based on genome sequencing.</title>
        <authorList>
            <person name="Grover C.E."/>
            <person name="Arick M.A. 2nd"/>
            <person name="Thrash A."/>
            <person name="Conover J.L."/>
            <person name="Sanders W.S."/>
            <person name="Peterson D.G."/>
            <person name="Frelichowski J.E."/>
            <person name="Scheffler J.A."/>
            <person name="Scheffler B.E."/>
            <person name="Wendel J.F."/>
        </authorList>
    </citation>
    <scope>NUCLEOTIDE SEQUENCE [LARGE SCALE GENOMIC DNA]</scope>
    <source>
        <strain evidence="1">157</strain>
        <tissue evidence="1">Leaf</tissue>
    </source>
</reference>
<evidence type="ECO:0000313" key="1">
    <source>
        <dbReference type="EMBL" id="MBA0577690.1"/>
    </source>
</evidence>
<dbReference type="Proteomes" id="UP000593572">
    <property type="component" value="Unassembled WGS sequence"/>
</dbReference>
<protein>
    <submittedName>
        <fullName evidence="1">Uncharacterized protein</fullName>
    </submittedName>
</protein>
<keyword evidence="2" id="KW-1185">Reference proteome</keyword>
<comment type="caution">
    <text evidence="1">The sequence shown here is derived from an EMBL/GenBank/DDBJ whole genome shotgun (WGS) entry which is preliminary data.</text>
</comment>
<dbReference type="AlphaFoldDB" id="A0A7J8NLF3"/>
<feature type="non-terminal residue" evidence="1">
    <location>
        <position position="40"/>
    </location>
</feature>
<organism evidence="1 2">
    <name type="scientific">Gossypium lobatum</name>
    <dbReference type="NCBI Taxonomy" id="34289"/>
    <lineage>
        <taxon>Eukaryota</taxon>
        <taxon>Viridiplantae</taxon>
        <taxon>Streptophyta</taxon>
        <taxon>Embryophyta</taxon>
        <taxon>Tracheophyta</taxon>
        <taxon>Spermatophyta</taxon>
        <taxon>Magnoliopsida</taxon>
        <taxon>eudicotyledons</taxon>
        <taxon>Gunneridae</taxon>
        <taxon>Pentapetalae</taxon>
        <taxon>rosids</taxon>
        <taxon>malvids</taxon>
        <taxon>Malvales</taxon>
        <taxon>Malvaceae</taxon>
        <taxon>Malvoideae</taxon>
        <taxon>Gossypium</taxon>
    </lineage>
</organism>
<accession>A0A7J8NLF3</accession>
<proteinExistence type="predicted"/>
<name>A0A7J8NLF3_9ROSI</name>
<sequence>MERASQNPLKLECKIACNSSKVSYVLDMKGFLFWTTILEI</sequence>
<gene>
    <name evidence="1" type="ORF">Golob_024026</name>
</gene>
<evidence type="ECO:0000313" key="2">
    <source>
        <dbReference type="Proteomes" id="UP000593572"/>
    </source>
</evidence>
<dbReference type="EMBL" id="JABEZX010356808">
    <property type="protein sequence ID" value="MBA0577690.1"/>
    <property type="molecule type" value="Genomic_DNA"/>
</dbReference>